<dbReference type="SUPFAM" id="SSF48371">
    <property type="entry name" value="ARM repeat"/>
    <property type="match status" value="1"/>
</dbReference>
<dbReference type="InterPro" id="IPR000403">
    <property type="entry name" value="PI3/4_kinase_cat_dom"/>
</dbReference>
<dbReference type="PANTHER" id="PTHR11139">
    <property type="entry name" value="ATAXIA TELANGIECTASIA MUTATED ATM -RELATED"/>
    <property type="match status" value="1"/>
</dbReference>
<feature type="domain" description="FAT" evidence="11">
    <location>
        <begin position="1"/>
        <end position="316"/>
    </location>
</feature>
<dbReference type="InterPro" id="IPR024585">
    <property type="entry name" value="mTOR_dom"/>
</dbReference>
<dbReference type="InterPro" id="IPR011009">
    <property type="entry name" value="Kinase-like_dom_sf"/>
</dbReference>
<dbReference type="PROSITE" id="PS51189">
    <property type="entry name" value="FAT"/>
    <property type="match status" value="1"/>
</dbReference>
<evidence type="ECO:0000256" key="6">
    <source>
        <dbReference type="ARBA" id="ARBA00022840"/>
    </source>
</evidence>
<keyword evidence="6 9" id="KW-0067">ATP-binding</keyword>
<dbReference type="SUPFAM" id="SSF56112">
    <property type="entry name" value="Protein kinase-like (PK-like)"/>
    <property type="match status" value="1"/>
</dbReference>
<evidence type="ECO:0000256" key="3">
    <source>
        <dbReference type="ARBA" id="ARBA00022737"/>
    </source>
</evidence>
<evidence type="ECO:0000256" key="5">
    <source>
        <dbReference type="ARBA" id="ARBA00022777"/>
    </source>
</evidence>
<dbReference type="Pfam" id="PF08771">
    <property type="entry name" value="FRB_dom"/>
    <property type="match status" value="1"/>
</dbReference>
<dbReference type="Pfam" id="PF23593">
    <property type="entry name" value="HEAT_ATR"/>
    <property type="match status" value="1"/>
</dbReference>
<dbReference type="InterPro" id="IPR014009">
    <property type="entry name" value="PIK_FAT"/>
</dbReference>
<keyword evidence="2 9" id="KW-0808">Transferase</keyword>
<keyword evidence="3" id="KW-0677">Repeat</keyword>
<dbReference type="PANTHER" id="PTHR11139:SF9">
    <property type="entry name" value="SERINE_THREONINE-PROTEIN KINASE MTOR"/>
    <property type="match status" value="1"/>
</dbReference>
<evidence type="ECO:0000256" key="8">
    <source>
        <dbReference type="ARBA" id="ARBA00048679"/>
    </source>
</evidence>
<gene>
    <name evidence="12" type="ORF">PILCRDRAFT_801024</name>
</gene>
<comment type="similarity">
    <text evidence="1 9">Belongs to the PI3/PI4-kinase family.</text>
</comment>
<dbReference type="SMART" id="SM01345">
    <property type="entry name" value="Rapamycin_bind"/>
    <property type="match status" value="1"/>
</dbReference>
<dbReference type="InterPro" id="IPR016024">
    <property type="entry name" value="ARM-type_fold"/>
</dbReference>
<dbReference type="HOGENOM" id="CLU_461592_0_0_1"/>
<evidence type="ECO:0000259" key="11">
    <source>
        <dbReference type="PROSITE" id="PS51189"/>
    </source>
</evidence>
<dbReference type="GO" id="GO:0038202">
    <property type="term" value="P:TORC1 signaling"/>
    <property type="evidence" value="ECO:0007669"/>
    <property type="project" value="TreeGrafter"/>
</dbReference>
<keyword evidence="4 9" id="KW-0547">Nucleotide-binding</keyword>
<evidence type="ECO:0000313" key="12">
    <source>
        <dbReference type="EMBL" id="KIM74515.1"/>
    </source>
</evidence>
<evidence type="ECO:0000256" key="1">
    <source>
        <dbReference type="ARBA" id="ARBA00011031"/>
    </source>
</evidence>
<dbReference type="InterPro" id="IPR011989">
    <property type="entry name" value="ARM-like"/>
</dbReference>
<dbReference type="FunFam" id="1.20.120.150:FF:000001">
    <property type="entry name" value="Serine/threonine-protein kinase TOR"/>
    <property type="match status" value="1"/>
</dbReference>
<dbReference type="AlphaFoldDB" id="A0A0C3EPL6"/>
<dbReference type="GO" id="GO:0005737">
    <property type="term" value="C:cytoplasm"/>
    <property type="evidence" value="ECO:0007669"/>
    <property type="project" value="TreeGrafter"/>
</dbReference>
<dbReference type="GO" id="GO:0005524">
    <property type="term" value="F:ATP binding"/>
    <property type="evidence" value="ECO:0007669"/>
    <property type="project" value="UniProtKB-KW"/>
</dbReference>
<dbReference type="SUPFAM" id="SSF47212">
    <property type="entry name" value="FKBP12-rapamycin-binding domain of FKBP-rapamycin-associated protein (FRAP)"/>
    <property type="match status" value="1"/>
</dbReference>
<dbReference type="Gene3D" id="1.20.120.150">
    <property type="entry name" value="FKBP12-rapamycin binding domain"/>
    <property type="match status" value="1"/>
</dbReference>
<keyword evidence="5 9" id="KW-0418">Kinase</keyword>
<dbReference type="GO" id="GO:0016242">
    <property type="term" value="P:negative regulation of macroautophagy"/>
    <property type="evidence" value="ECO:0007669"/>
    <property type="project" value="TreeGrafter"/>
</dbReference>
<protein>
    <recommendedName>
        <fullName evidence="9">Serine/threonine-protein kinase TOR</fullName>
        <ecNumber evidence="9">2.7.11.1</ecNumber>
    </recommendedName>
</protein>
<dbReference type="GO" id="GO:0005634">
    <property type="term" value="C:nucleus"/>
    <property type="evidence" value="ECO:0007669"/>
    <property type="project" value="TreeGrafter"/>
</dbReference>
<evidence type="ECO:0000256" key="2">
    <source>
        <dbReference type="ARBA" id="ARBA00022679"/>
    </source>
</evidence>
<dbReference type="GO" id="GO:0004674">
    <property type="term" value="F:protein serine/threonine kinase activity"/>
    <property type="evidence" value="ECO:0007669"/>
    <property type="project" value="UniProtKB-KW"/>
</dbReference>
<dbReference type="PROSITE" id="PS50290">
    <property type="entry name" value="PI3_4_KINASE_3"/>
    <property type="match status" value="1"/>
</dbReference>
<keyword evidence="9" id="KW-0723">Serine/threonine-protein kinase</keyword>
<dbReference type="Gene3D" id="3.30.1010.10">
    <property type="entry name" value="Phosphatidylinositol 3-kinase Catalytic Subunit, Chain A, domain 4"/>
    <property type="match status" value="1"/>
</dbReference>
<evidence type="ECO:0000256" key="4">
    <source>
        <dbReference type="ARBA" id="ARBA00022741"/>
    </source>
</evidence>
<feature type="domain" description="PI3K/PI4K catalytic" evidence="10">
    <location>
        <begin position="490"/>
        <end position="591"/>
    </location>
</feature>
<dbReference type="Proteomes" id="UP000054166">
    <property type="component" value="Unassembled WGS sequence"/>
</dbReference>
<dbReference type="InterPro" id="IPR009076">
    <property type="entry name" value="FRB_dom"/>
</dbReference>
<accession>A0A0C3EPL6</accession>
<proteinExistence type="inferred from homology"/>
<evidence type="ECO:0000313" key="13">
    <source>
        <dbReference type="Proteomes" id="UP000054166"/>
    </source>
</evidence>
<organism evidence="12 13">
    <name type="scientific">Piloderma croceum (strain F 1598)</name>
    <dbReference type="NCBI Taxonomy" id="765440"/>
    <lineage>
        <taxon>Eukaryota</taxon>
        <taxon>Fungi</taxon>
        <taxon>Dikarya</taxon>
        <taxon>Basidiomycota</taxon>
        <taxon>Agaricomycotina</taxon>
        <taxon>Agaricomycetes</taxon>
        <taxon>Agaricomycetidae</taxon>
        <taxon>Atheliales</taxon>
        <taxon>Atheliaceae</taxon>
        <taxon>Piloderma</taxon>
    </lineage>
</organism>
<dbReference type="InterPro" id="IPR057564">
    <property type="entry name" value="HEAT_ATR"/>
</dbReference>
<dbReference type="GO" id="GO:0031932">
    <property type="term" value="C:TORC2 complex"/>
    <property type="evidence" value="ECO:0007669"/>
    <property type="project" value="TreeGrafter"/>
</dbReference>
<reference evidence="13" key="2">
    <citation type="submission" date="2015-01" db="EMBL/GenBank/DDBJ databases">
        <title>Evolutionary Origins and Diversification of the Mycorrhizal Mutualists.</title>
        <authorList>
            <consortium name="DOE Joint Genome Institute"/>
            <consortium name="Mycorrhizal Genomics Consortium"/>
            <person name="Kohler A."/>
            <person name="Kuo A."/>
            <person name="Nagy L.G."/>
            <person name="Floudas D."/>
            <person name="Copeland A."/>
            <person name="Barry K.W."/>
            <person name="Cichocki N."/>
            <person name="Veneault-Fourrey C."/>
            <person name="LaButti K."/>
            <person name="Lindquist E.A."/>
            <person name="Lipzen A."/>
            <person name="Lundell T."/>
            <person name="Morin E."/>
            <person name="Murat C."/>
            <person name="Riley R."/>
            <person name="Ohm R."/>
            <person name="Sun H."/>
            <person name="Tunlid A."/>
            <person name="Henrissat B."/>
            <person name="Grigoriev I.V."/>
            <person name="Hibbett D.S."/>
            <person name="Martin F."/>
        </authorList>
    </citation>
    <scope>NUCLEOTIDE SEQUENCE [LARGE SCALE GENOMIC DNA]</scope>
    <source>
        <strain evidence="13">F 1598</strain>
    </source>
</reference>
<dbReference type="InterPro" id="IPR036738">
    <property type="entry name" value="FRB_sf"/>
</dbReference>
<dbReference type="SMART" id="SM01346">
    <property type="entry name" value="DUF3385"/>
    <property type="match status" value="1"/>
</dbReference>
<keyword evidence="13" id="KW-1185">Reference proteome</keyword>
<evidence type="ECO:0000256" key="9">
    <source>
        <dbReference type="RuleBase" id="RU364109"/>
    </source>
</evidence>
<reference evidence="12 13" key="1">
    <citation type="submission" date="2014-04" db="EMBL/GenBank/DDBJ databases">
        <authorList>
            <consortium name="DOE Joint Genome Institute"/>
            <person name="Kuo A."/>
            <person name="Tarkka M."/>
            <person name="Buscot F."/>
            <person name="Kohler A."/>
            <person name="Nagy L.G."/>
            <person name="Floudas D."/>
            <person name="Copeland A."/>
            <person name="Barry K.W."/>
            <person name="Cichocki N."/>
            <person name="Veneault-Fourrey C."/>
            <person name="LaButti K."/>
            <person name="Lindquist E.A."/>
            <person name="Lipzen A."/>
            <person name="Lundell T."/>
            <person name="Morin E."/>
            <person name="Murat C."/>
            <person name="Sun H."/>
            <person name="Tunlid A."/>
            <person name="Henrissat B."/>
            <person name="Grigoriev I.V."/>
            <person name="Hibbett D.S."/>
            <person name="Martin F."/>
            <person name="Nordberg H.P."/>
            <person name="Cantor M.N."/>
            <person name="Hua S.X."/>
        </authorList>
    </citation>
    <scope>NUCLEOTIDE SEQUENCE [LARGE SCALE GENOMIC DNA]</scope>
    <source>
        <strain evidence="12 13">F 1598</strain>
    </source>
</reference>
<name>A0A0C3EPL6_PILCF</name>
<evidence type="ECO:0000259" key="10">
    <source>
        <dbReference type="PROSITE" id="PS50290"/>
    </source>
</evidence>
<dbReference type="Gene3D" id="1.25.10.10">
    <property type="entry name" value="Leucine-rich Repeat Variant"/>
    <property type="match status" value="2"/>
</dbReference>
<dbReference type="InParanoid" id="A0A0C3EPL6"/>
<sequence length="591" mass="66561">METGLPAVNAIATGQSSTISVSVDYYQTVVIAALLDTLKDQALSSQHHTVIEVVMSIFKTQGLKCVTFLPQIIPAFAAVTRSSTARLQEFHLQQLAILVSIIKQHVRNYMPEVSRLVTELWEHASLQLPIVSLIEALGKALDAELKPFLPTILPPIMKVFDGELTEKGIGTQIKIFDTFLTFGANIEEYLHLVIPIIVKSYERTDGTTALRKRAIQTIDGLSRRVNFSDHASRIIHPLVRVLEGPNNELRMAVMDAMGSGFGVVEVDTWLDVVPQIIARIRTPSANIRRNINSLLTEVGKHHPQALIYPLTVASKSTSASCVSVAVAIMDRMREHSATLVEQALVISQELIRVAILWHELWHKRLEKASRLYFTEMNSEGMIAALEPLHNMLEAGPKTARETSFFQTFGRDLHEAREDCRRYRIYGEISELDEAWEIYYGVFKKVEKQLPSLTTLDLQYISPELLKARNLELAVPGTYHPGRPIIRIISFATKLTVISSKQRPRRLSLKGSDGRDYHYCLRDANTHFFSQQYKYENLLGHEEMRQDERVMQLFGLINTLLSIDTNSFKRGLHIQLCPVTHLAPNAGLGPGE</sequence>
<evidence type="ECO:0000256" key="7">
    <source>
        <dbReference type="ARBA" id="ARBA00047899"/>
    </source>
</evidence>
<dbReference type="STRING" id="765440.A0A0C3EPL6"/>
<dbReference type="EC" id="2.7.11.1" evidence="9"/>
<dbReference type="GO" id="GO:0044877">
    <property type="term" value="F:protein-containing complex binding"/>
    <property type="evidence" value="ECO:0007669"/>
    <property type="project" value="InterPro"/>
</dbReference>
<dbReference type="OrthoDB" id="381190at2759"/>
<dbReference type="Pfam" id="PF11865">
    <property type="entry name" value="mTOR_dom"/>
    <property type="match status" value="1"/>
</dbReference>
<dbReference type="InterPro" id="IPR050517">
    <property type="entry name" value="DDR_Repair_Kinase"/>
</dbReference>
<comment type="catalytic activity">
    <reaction evidence="7 9">
        <text>L-threonyl-[protein] + ATP = O-phospho-L-threonyl-[protein] + ADP + H(+)</text>
        <dbReference type="Rhea" id="RHEA:46608"/>
        <dbReference type="Rhea" id="RHEA-COMP:11060"/>
        <dbReference type="Rhea" id="RHEA-COMP:11605"/>
        <dbReference type="ChEBI" id="CHEBI:15378"/>
        <dbReference type="ChEBI" id="CHEBI:30013"/>
        <dbReference type="ChEBI" id="CHEBI:30616"/>
        <dbReference type="ChEBI" id="CHEBI:61977"/>
        <dbReference type="ChEBI" id="CHEBI:456216"/>
        <dbReference type="EC" id="2.7.11.1"/>
    </reaction>
</comment>
<dbReference type="EMBL" id="KN833060">
    <property type="protein sequence ID" value="KIM74515.1"/>
    <property type="molecule type" value="Genomic_DNA"/>
</dbReference>
<dbReference type="GO" id="GO:0031931">
    <property type="term" value="C:TORC1 complex"/>
    <property type="evidence" value="ECO:0007669"/>
    <property type="project" value="TreeGrafter"/>
</dbReference>
<dbReference type="GO" id="GO:0106310">
    <property type="term" value="F:protein serine kinase activity"/>
    <property type="evidence" value="ECO:0007669"/>
    <property type="project" value="RHEA"/>
</dbReference>
<comment type="catalytic activity">
    <reaction evidence="8">
        <text>L-seryl-[protein] + ATP = O-phospho-L-seryl-[protein] + ADP + H(+)</text>
        <dbReference type="Rhea" id="RHEA:17989"/>
        <dbReference type="Rhea" id="RHEA-COMP:9863"/>
        <dbReference type="Rhea" id="RHEA-COMP:11604"/>
        <dbReference type="ChEBI" id="CHEBI:15378"/>
        <dbReference type="ChEBI" id="CHEBI:29999"/>
        <dbReference type="ChEBI" id="CHEBI:30616"/>
        <dbReference type="ChEBI" id="CHEBI:83421"/>
        <dbReference type="ChEBI" id="CHEBI:456216"/>
        <dbReference type="EC" id="2.7.11.1"/>
    </reaction>
</comment>